<protein>
    <submittedName>
        <fullName evidence="2">CDP-alcohol phosphatidyltransferase family protein</fullName>
    </submittedName>
</protein>
<name>A0ABX8SLV2_9ACTN</name>
<feature type="transmembrane region" description="Helical" evidence="1">
    <location>
        <begin position="50"/>
        <end position="75"/>
    </location>
</feature>
<accession>A0ABX8SLV2</accession>
<feature type="transmembrane region" description="Helical" evidence="1">
    <location>
        <begin position="81"/>
        <end position="100"/>
    </location>
</feature>
<feature type="transmembrane region" description="Helical" evidence="1">
    <location>
        <begin position="218"/>
        <end position="239"/>
    </location>
</feature>
<dbReference type="RefSeq" id="WP_219082754.1">
    <property type="nucleotide sequence ID" value="NZ_CP079216.1"/>
</dbReference>
<sequence>MTDDLPRPASPTLEELRRVVQPDAVMSRAIAEHWTGTLYMRRLSVHLTWLLVRTPISANGVTFLMIVAGFLAGPALLLPGIWGPLLAALLAQFQMFLDCSDGEVARWRQTMSPKGIFLDQIGHYTAEGSIGLFLGIKAAGLLAAGDAATVTDWQFAFLGAILMGGIWFNKALNAMVVLARTNSGLEKLPDTHAVRQITGSGAMAMLRRVARFVPFHRIFHSIELTLVSLVVGVVALFFADPSVVWRAYVVALTVLIWVVVVGHFVAIWKSPRLRA</sequence>
<dbReference type="Proteomes" id="UP000824504">
    <property type="component" value="Chromosome"/>
</dbReference>
<feature type="transmembrane region" description="Helical" evidence="1">
    <location>
        <begin position="245"/>
        <end position="268"/>
    </location>
</feature>
<keyword evidence="1" id="KW-0812">Transmembrane</keyword>
<evidence type="ECO:0000256" key="1">
    <source>
        <dbReference type="SAM" id="Phobius"/>
    </source>
</evidence>
<keyword evidence="1" id="KW-1133">Transmembrane helix</keyword>
<reference evidence="2 3" key="1">
    <citation type="submission" date="2021-07" db="EMBL/GenBank/DDBJ databases">
        <title>complete genome sequencing of Tessaracoccus sp.J1M15.</title>
        <authorList>
            <person name="Bae J.-W."/>
            <person name="Kim D.-y."/>
        </authorList>
    </citation>
    <scope>NUCLEOTIDE SEQUENCE [LARGE SCALE GENOMIC DNA]</scope>
    <source>
        <strain evidence="2 3">J1M15</strain>
    </source>
</reference>
<feature type="transmembrane region" description="Helical" evidence="1">
    <location>
        <begin position="121"/>
        <end position="143"/>
    </location>
</feature>
<keyword evidence="1" id="KW-0472">Membrane</keyword>
<feature type="transmembrane region" description="Helical" evidence="1">
    <location>
        <begin position="155"/>
        <end position="179"/>
    </location>
</feature>
<dbReference type="EMBL" id="CP079216">
    <property type="protein sequence ID" value="QXT63138.1"/>
    <property type="molecule type" value="Genomic_DNA"/>
</dbReference>
<organism evidence="2 3">
    <name type="scientific">Tessaracoccus palaemonis</name>
    <dbReference type="NCBI Taxonomy" id="2829499"/>
    <lineage>
        <taxon>Bacteria</taxon>
        <taxon>Bacillati</taxon>
        <taxon>Actinomycetota</taxon>
        <taxon>Actinomycetes</taxon>
        <taxon>Propionibacteriales</taxon>
        <taxon>Propionibacteriaceae</taxon>
        <taxon>Tessaracoccus</taxon>
    </lineage>
</organism>
<evidence type="ECO:0000313" key="3">
    <source>
        <dbReference type="Proteomes" id="UP000824504"/>
    </source>
</evidence>
<keyword evidence="3" id="KW-1185">Reference proteome</keyword>
<evidence type="ECO:0000313" key="2">
    <source>
        <dbReference type="EMBL" id="QXT63138.1"/>
    </source>
</evidence>
<gene>
    <name evidence="2" type="ORF">KDB89_01210</name>
</gene>
<proteinExistence type="predicted"/>